<evidence type="ECO:0000256" key="6">
    <source>
        <dbReference type="ARBA" id="ARBA00022741"/>
    </source>
</evidence>
<evidence type="ECO:0000256" key="9">
    <source>
        <dbReference type="ARBA" id="ARBA00022967"/>
    </source>
</evidence>
<dbReference type="InterPro" id="IPR006544">
    <property type="entry name" value="P-type_TPase_V"/>
</dbReference>
<dbReference type="Proteomes" id="UP000748531">
    <property type="component" value="Unassembled WGS sequence"/>
</dbReference>
<dbReference type="FunFam" id="3.40.50.1000:FF:000068">
    <property type="entry name" value="Cation-transporting ATPase"/>
    <property type="match status" value="1"/>
</dbReference>
<dbReference type="SUPFAM" id="SSF56784">
    <property type="entry name" value="HAD-like"/>
    <property type="match status" value="1"/>
</dbReference>
<dbReference type="Gene3D" id="3.40.50.1000">
    <property type="entry name" value="HAD superfamily/HAD-like"/>
    <property type="match status" value="2"/>
</dbReference>
<keyword evidence="7" id="KW-0067">ATP-binding</keyword>
<comment type="subcellular location">
    <subcellularLocation>
        <location evidence="1">Membrane</location>
        <topology evidence="1">Multi-pass membrane protein</topology>
    </subcellularLocation>
</comment>
<keyword evidence="5" id="KW-0479">Metal-binding</keyword>
<dbReference type="GO" id="GO:0016020">
    <property type="term" value="C:membrane"/>
    <property type="evidence" value="ECO:0007669"/>
    <property type="project" value="UniProtKB-SubCell"/>
</dbReference>
<dbReference type="InterPro" id="IPR023214">
    <property type="entry name" value="HAD_sf"/>
</dbReference>
<keyword evidence="10" id="KW-1133">Transmembrane helix</keyword>
<evidence type="ECO:0000256" key="11">
    <source>
        <dbReference type="ARBA" id="ARBA00023136"/>
    </source>
</evidence>
<keyword evidence="6" id="KW-0547">Nucleotide-binding</keyword>
<keyword evidence="11" id="KW-0472">Membrane</keyword>
<evidence type="ECO:0000313" key="13">
    <source>
        <dbReference type="Proteomes" id="UP000748531"/>
    </source>
</evidence>
<dbReference type="NCBIfam" id="TIGR01494">
    <property type="entry name" value="ATPase_P-type"/>
    <property type="match status" value="1"/>
</dbReference>
<name>A0A8J4WF18_9TREM</name>
<dbReference type="InterPro" id="IPR023298">
    <property type="entry name" value="ATPase_P-typ_TM_dom_sf"/>
</dbReference>
<dbReference type="AlphaFoldDB" id="A0A8J4WF18"/>
<proteinExistence type="inferred from homology"/>
<dbReference type="PANTHER" id="PTHR45630">
    <property type="entry name" value="CATION-TRANSPORTING ATPASE-RELATED"/>
    <property type="match status" value="1"/>
</dbReference>
<reference evidence="12" key="1">
    <citation type="submission" date="2019-05" db="EMBL/GenBank/DDBJ databases">
        <title>Annotation for the trematode Paragonimus heterotremus.</title>
        <authorList>
            <person name="Choi Y.-J."/>
        </authorList>
    </citation>
    <scope>NUCLEOTIDE SEQUENCE</scope>
    <source>
        <strain evidence="12">LC</strain>
    </source>
</reference>
<evidence type="ECO:0000256" key="8">
    <source>
        <dbReference type="ARBA" id="ARBA00022842"/>
    </source>
</evidence>
<dbReference type="GO" id="GO:0046872">
    <property type="term" value="F:metal ion binding"/>
    <property type="evidence" value="ECO:0007669"/>
    <property type="project" value="UniProtKB-KW"/>
</dbReference>
<evidence type="ECO:0000256" key="7">
    <source>
        <dbReference type="ARBA" id="ARBA00022840"/>
    </source>
</evidence>
<evidence type="ECO:0000256" key="4">
    <source>
        <dbReference type="ARBA" id="ARBA00022692"/>
    </source>
</evidence>
<evidence type="ECO:0000256" key="2">
    <source>
        <dbReference type="ARBA" id="ARBA00006000"/>
    </source>
</evidence>
<dbReference type="SUPFAM" id="SSF81665">
    <property type="entry name" value="Calcium ATPase, transmembrane domain M"/>
    <property type="match status" value="1"/>
</dbReference>
<dbReference type="OrthoDB" id="48943at2759"/>
<evidence type="ECO:0000313" key="12">
    <source>
        <dbReference type="EMBL" id="KAF5397734.1"/>
    </source>
</evidence>
<dbReference type="PANTHER" id="PTHR45630:SF8">
    <property type="entry name" value="CATION-TRANSPORTING ATPASE"/>
    <property type="match status" value="1"/>
</dbReference>
<keyword evidence="13" id="KW-1185">Reference proteome</keyword>
<comment type="similarity">
    <text evidence="2">Belongs to the cation transport ATPase (P-type) (TC 3.A.3) family. Type V subfamily.</text>
</comment>
<dbReference type="GO" id="GO:0015203">
    <property type="term" value="F:polyamine transmembrane transporter activity"/>
    <property type="evidence" value="ECO:0007669"/>
    <property type="project" value="TreeGrafter"/>
</dbReference>
<keyword evidence="4" id="KW-0812">Transmembrane</keyword>
<evidence type="ECO:0000256" key="10">
    <source>
        <dbReference type="ARBA" id="ARBA00022989"/>
    </source>
</evidence>
<dbReference type="EMBL" id="LUCH01005856">
    <property type="protein sequence ID" value="KAF5397734.1"/>
    <property type="molecule type" value="Genomic_DNA"/>
</dbReference>
<keyword evidence="3" id="KW-0597">Phosphoprotein</keyword>
<dbReference type="GO" id="GO:0005524">
    <property type="term" value="F:ATP binding"/>
    <property type="evidence" value="ECO:0007669"/>
    <property type="project" value="UniProtKB-KW"/>
</dbReference>
<dbReference type="GO" id="GO:0006874">
    <property type="term" value="P:intracellular calcium ion homeostasis"/>
    <property type="evidence" value="ECO:0007669"/>
    <property type="project" value="TreeGrafter"/>
</dbReference>
<sequence>MENRLKPETAPVIQVLRNANIRPVMVTGDNMLTAVSVARDCEIIDELDRIIIVSAKPPPKSDSTDVVLNGLSDAAGDITNPVDPTGSAQQQQQHAPFLISLNQLDEVWPTGSNEPYGFTATRDHPLVEFHYAEDLHKPVTEVTVTSNGINGWRNQRVRNRQFHYAEDLHKPVTEVTVTSNGINGWRNQRVRNRRNDGSFSTNGHNKSLFSKWTNCFRKPSNNLPCYGAVPTTAVAGLAGVAGTTVVPEIGGAQVYGGPDTPWCAPATNRRVTIRMIDRPDFHLAISGKTWGVIKKYYPWLIPKLVVKGTVFARFSPDQKTQLIEALQSVGYFVAMCGDGANDCGALKAAHAGISLSEAEASVASPFTSKSQHIGCVPTLIRQGRCALVTSFGTFKFMSGYSLVQFFTTILLYTLGSTITDEQFLFIDLFLITTLSITYGYTRAYSRLSVEPPIVRQLHTSSGLLHLGSYSALVSVHHCSP</sequence>
<comment type="caution">
    <text evidence="12">The sequence shown here is derived from an EMBL/GenBank/DDBJ whole genome shotgun (WGS) entry which is preliminary data.</text>
</comment>
<dbReference type="InterPro" id="IPR001757">
    <property type="entry name" value="P_typ_ATPase"/>
</dbReference>
<keyword evidence="9" id="KW-1278">Translocase</keyword>
<keyword evidence="8" id="KW-0460">Magnesium</keyword>
<evidence type="ECO:0000256" key="5">
    <source>
        <dbReference type="ARBA" id="ARBA00022723"/>
    </source>
</evidence>
<dbReference type="GO" id="GO:0140358">
    <property type="term" value="F:P-type transmembrane transporter activity"/>
    <property type="evidence" value="ECO:0007669"/>
    <property type="project" value="InterPro"/>
</dbReference>
<dbReference type="GO" id="GO:0019829">
    <property type="term" value="F:ATPase-coupled monoatomic cation transmembrane transporter activity"/>
    <property type="evidence" value="ECO:0007669"/>
    <property type="project" value="TreeGrafter"/>
</dbReference>
<dbReference type="InterPro" id="IPR036412">
    <property type="entry name" value="HAD-like_sf"/>
</dbReference>
<protein>
    <submittedName>
        <fullName evidence="12">Uncharacterized protein</fullName>
    </submittedName>
</protein>
<evidence type="ECO:0000256" key="1">
    <source>
        <dbReference type="ARBA" id="ARBA00004141"/>
    </source>
</evidence>
<gene>
    <name evidence="12" type="ORF">PHET_08372</name>
</gene>
<dbReference type="GO" id="GO:0016887">
    <property type="term" value="F:ATP hydrolysis activity"/>
    <property type="evidence" value="ECO:0007669"/>
    <property type="project" value="InterPro"/>
</dbReference>
<organism evidence="12 13">
    <name type="scientific">Paragonimus heterotremus</name>
    <dbReference type="NCBI Taxonomy" id="100268"/>
    <lineage>
        <taxon>Eukaryota</taxon>
        <taxon>Metazoa</taxon>
        <taxon>Spiralia</taxon>
        <taxon>Lophotrochozoa</taxon>
        <taxon>Platyhelminthes</taxon>
        <taxon>Trematoda</taxon>
        <taxon>Digenea</taxon>
        <taxon>Plagiorchiida</taxon>
        <taxon>Troglotremata</taxon>
        <taxon>Troglotrematidae</taxon>
        <taxon>Paragonimus</taxon>
    </lineage>
</organism>
<accession>A0A8J4WF18</accession>
<evidence type="ECO:0000256" key="3">
    <source>
        <dbReference type="ARBA" id="ARBA00022553"/>
    </source>
</evidence>